<evidence type="ECO:0000256" key="3">
    <source>
        <dbReference type="ARBA" id="ARBA00022692"/>
    </source>
</evidence>
<dbReference type="RefSeq" id="WP_091744704.1">
    <property type="nucleotide sequence ID" value="NZ_FODY01000005.1"/>
</dbReference>
<evidence type="ECO:0000313" key="8">
    <source>
        <dbReference type="Proteomes" id="UP000198847"/>
    </source>
</evidence>
<dbReference type="GO" id="GO:0044341">
    <property type="term" value="P:sodium-dependent phosphate transport"/>
    <property type="evidence" value="ECO:0007669"/>
    <property type="project" value="InterPro"/>
</dbReference>
<evidence type="ECO:0000256" key="6">
    <source>
        <dbReference type="SAM" id="Phobius"/>
    </source>
</evidence>
<comment type="subcellular location">
    <subcellularLocation>
        <location evidence="1">Cell membrane</location>
        <topology evidence="1">Multi-pass membrane protein</topology>
    </subcellularLocation>
</comment>
<name>A0A1H8SDD8_9FIRM</name>
<evidence type="ECO:0000256" key="1">
    <source>
        <dbReference type="ARBA" id="ARBA00004651"/>
    </source>
</evidence>
<dbReference type="GO" id="GO:0005886">
    <property type="term" value="C:plasma membrane"/>
    <property type="evidence" value="ECO:0007669"/>
    <property type="project" value="UniProtKB-SubCell"/>
</dbReference>
<evidence type="ECO:0000256" key="4">
    <source>
        <dbReference type="ARBA" id="ARBA00022989"/>
    </source>
</evidence>
<keyword evidence="4 6" id="KW-1133">Transmembrane helix</keyword>
<dbReference type="STRING" id="112903.SAMN04490178_10521"/>
<feature type="transmembrane region" description="Helical" evidence="6">
    <location>
        <begin position="272"/>
        <end position="292"/>
    </location>
</feature>
<feature type="transmembrane region" description="Helical" evidence="6">
    <location>
        <begin position="63"/>
        <end position="87"/>
    </location>
</feature>
<dbReference type="EMBL" id="FODY01000005">
    <property type="protein sequence ID" value="SEO77069.1"/>
    <property type="molecule type" value="Genomic_DNA"/>
</dbReference>
<keyword evidence="3 6" id="KW-0812">Transmembrane</keyword>
<dbReference type="PANTHER" id="PTHR10010">
    <property type="entry name" value="SOLUTE CARRIER FAMILY 34 SODIUM PHOSPHATE , MEMBER 2-RELATED"/>
    <property type="match status" value="1"/>
</dbReference>
<keyword evidence="2" id="KW-1003">Cell membrane</keyword>
<accession>A0A1H8SDD8</accession>
<feature type="transmembrane region" description="Helical" evidence="6">
    <location>
        <begin position="128"/>
        <end position="150"/>
    </location>
</feature>
<feature type="transmembrane region" description="Helical" evidence="6">
    <location>
        <begin position="171"/>
        <end position="198"/>
    </location>
</feature>
<feature type="transmembrane region" description="Helical" evidence="6">
    <location>
        <begin position="99"/>
        <end position="122"/>
    </location>
</feature>
<evidence type="ECO:0000313" key="7">
    <source>
        <dbReference type="EMBL" id="SEO77069.1"/>
    </source>
</evidence>
<protein>
    <submittedName>
        <fullName evidence="7">Phosphate:Na+ symporter</fullName>
    </submittedName>
</protein>
<evidence type="ECO:0000256" key="5">
    <source>
        <dbReference type="ARBA" id="ARBA00023136"/>
    </source>
</evidence>
<gene>
    <name evidence="7" type="ORF">SAMN04490178_10521</name>
</gene>
<dbReference type="AlphaFoldDB" id="A0A1H8SDD8"/>
<keyword evidence="5 6" id="KW-0472">Membrane</keyword>
<evidence type="ECO:0000256" key="2">
    <source>
        <dbReference type="ARBA" id="ARBA00022475"/>
    </source>
</evidence>
<dbReference type="PANTHER" id="PTHR10010:SF46">
    <property type="entry name" value="SODIUM-DEPENDENT PHOSPHATE TRANSPORT PROTEIN 2B"/>
    <property type="match status" value="1"/>
</dbReference>
<feature type="transmembrane region" description="Helical" evidence="6">
    <location>
        <begin position="242"/>
        <end position="260"/>
    </location>
</feature>
<feature type="transmembrane region" description="Helical" evidence="6">
    <location>
        <begin position="210"/>
        <end position="230"/>
    </location>
</feature>
<dbReference type="InterPro" id="IPR003841">
    <property type="entry name" value="Na/Pi_transpt"/>
</dbReference>
<reference evidence="7 8" key="1">
    <citation type="submission" date="2016-10" db="EMBL/GenBank/DDBJ databases">
        <authorList>
            <person name="de Groot N.N."/>
        </authorList>
    </citation>
    <scope>NUCLEOTIDE SEQUENCE [LARGE SCALE GENOMIC DNA]</scope>
    <source>
        <strain evidence="7 8">DSM 13305</strain>
    </source>
</reference>
<organism evidence="7 8">
    <name type="scientific">Propionispora vibrioides</name>
    <dbReference type="NCBI Taxonomy" id="112903"/>
    <lineage>
        <taxon>Bacteria</taxon>
        <taxon>Bacillati</taxon>
        <taxon>Bacillota</taxon>
        <taxon>Negativicutes</taxon>
        <taxon>Selenomonadales</taxon>
        <taxon>Sporomusaceae</taxon>
        <taxon>Propionispora</taxon>
    </lineage>
</organism>
<proteinExistence type="predicted"/>
<dbReference type="Proteomes" id="UP000198847">
    <property type="component" value="Unassembled WGS sequence"/>
</dbReference>
<dbReference type="GO" id="GO:0005436">
    <property type="term" value="F:sodium:phosphate symporter activity"/>
    <property type="evidence" value="ECO:0007669"/>
    <property type="project" value="InterPro"/>
</dbReference>
<dbReference type="NCBIfam" id="NF037997">
    <property type="entry name" value="Na_Pi_symport"/>
    <property type="match status" value="1"/>
</dbReference>
<dbReference type="OrthoDB" id="9763003at2"/>
<keyword evidence="8" id="KW-1185">Reference proteome</keyword>
<sequence length="307" mass="32519">MDSLISVIAGVGLMLGGIFLMRASLRHFLLHRIQRLLYKLTVTPWRGLLFGTAAAALMQSSSALTMITIGLVSANYLSFYQSLGIILGANIGTCTTVQLMTLSVSGTYAMPCLAASLLILLLCKKLRYPAMFLAGILSLFAGLDYLSGALGNLAQYSAILQCLAAARDNPFYGIVGGILITVLFQSSSAATGVLMVLASEGFLSLETAAYIIYGNNIGSCLSSLLVGAASPLAGRRVAVAHLLLNVLGALIALPFTPLLTWTAKACSNDFSTQIACIHTIFNIASSVAVLPFTRQYARLIIWLVPEK</sequence>
<dbReference type="Pfam" id="PF02690">
    <property type="entry name" value="Na_Pi_cotrans"/>
    <property type="match status" value="2"/>
</dbReference>
<feature type="transmembrane region" description="Helical" evidence="6">
    <location>
        <begin position="6"/>
        <end position="25"/>
    </location>
</feature>